<keyword evidence="3" id="KW-0560">Oxidoreductase</keyword>
<comment type="similarity">
    <text evidence="2">Belongs to the iron-containing alcohol dehydrogenase family.</text>
</comment>
<accession>A0A1C7P846</accession>
<evidence type="ECO:0000259" key="7">
    <source>
        <dbReference type="Pfam" id="PF25137"/>
    </source>
</evidence>
<dbReference type="AlphaFoldDB" id="A0A1C7P846"/>
<protein>
    <submittedName>
        <fullName evidence="8">Alcohol dehydrogenase</fullName>
    </submittedName>
</protein>
<dbReference type="CDD" id="cd08551">
    <property type="entry name" value="Fe-ADH"/>
    <property type="match status" value="1"/>
</dbReference>
<gene>
    <name evidence="8" type="ORF">ADU59_02460</name>
</gene>
<dbReference type="Pfam" id="PF25137">
    <property type="entry name" value="ADH_Fe_C"/>
    <property type="match status" value="1"/>
</dbReference>
<sequence length="377" mass="38892">MTSLSAPITIVRPEIIEFGVGVAGRLGKWAAGQGFARVLVVSDAFNASRVGILELPGEVTVFSQVKPEPDTDNLDLVLEAADAAQADLIVGFGGGSAMDLAKLASVLSGSAQTLRDVVGAGKVAHRRRAGLAQVPTTSGTGSEAGIRALVTDPLTQAKLAVESIHMLADIAVIDPGLTFTVPAATTAATGVDAMAHCVEAFTNRKAHPMIDLYAIEGVRLVGRYLARAVADGADAEARAGLSLASLYGGFCLGPVNTAGGHALAYPLGTRWHVAHGAANALIFPHVLAFNTPAVTQKTTQVIEALNLKAGADQASVFDATFGFCAGLGIEMRLSALGVPETDLGVMADDAFAIRRLLDNNPRDLGRGDILSIYQAAY</sequence>
<feature type="domain" description="Fe-containing alcohol dehydrogenase-like C-terminal" evidence="7">
    <location>
        <begin position="186"/>
        <end position="377"/>
    </location>
</feature>
<keyword evidence="4" id="KW-0520">NAD</keyword>
<dbReference type="GO" id="GO:0046872">
    <property type="term" value="F:metal ion binding"/>
    <property type="evidence" value="ECO:0007669"/>
    <property type="project" value="InterPro"/>
</dbReference>
<keyword evidence="9" id="KW-1185">Reference proteome</keyword>
<dbReference type="RefSeq" id="WP_068952508.1">
    <property type="nucleotide sequence ID" value="NZ_LGLV01000004.1"/>
</dbReference>
<dbReference type="Pfam" id="PF00465">
    <property type="entry name" value="Fe-ADH"/>
    <property type="match status" value="1"/>
</dbReference>
<dbReference type="PATRIC" id="fig|1612624.7.peg.509"/>
<dbReference type="InterPro" id="IPR001670">
    <property type="entry name" value="ADH_Fe/GldA"/>
</dbReference>
<dbReference type="Proteomes" id="UP000093111">
    <property type="component" value="Unassembled WGS sequence"/>
</dbReference>
<dbReference type="SUPFAM" id="SSF56796">
    <property type="entry name" value="Dehydroquinate synthase-like"/>
    <property type="match status" value="1"/>
</dbReference>
<dbReference type="PROSITE" id="PS00913">
    <property type="entry name" value="ADH_IRON_1"/>
    <property type="match status" value="1"/>
</dbReference>
<evidence type="ECO:0000313" key="8">
    <source>
        <dbReference type="EMBL" id="OBZ97186.1"/>
    </source>
</evidence>
<evidence type="ECO:0000259" key="6">
    <source>
        <dbReference type="Pfam" id="PF00465"/>
    </source>
</evidence>
<dbReference type="FunFam" id="3.40.50.1970:FF:000003">
    <property type="entry name" value="Alcohol dehydrogenase, iron-containing"/>
    <property type="match status" value="1"/>
</dbReference>
<comment type="catalytic activity">
    <reaction evidence="5">
        <text>a primary alcohol + NAD(+) = an aldehyde + NADH + H(+)</text>
        <dbReference type="Rhea" id="RHEA:10736"/>
        <dbReference type="ChEBI" id="CHEBI:15378"/>
        <dbReference type="ChEBI" id="CHEBI:15734"/>
        <dbReference type="ChEBI" id="CHEBI:17478"/>
        <dbReference type="ChEBI" id="CHEBI:57540"/>
        <dbReference type="ChEBI" id="CHEBI:57945"/>
        <dbReference type="EC" id="1.1.1.1"/>
    </reaction>
</comment>
<dbReference type="InterPro" id="IPR039697">
    <property type="entry name" value="Alcohol_dehydrogenase_Fe"/>
</dbReference>
<evidence type="ECO:0000256" key="5">
    <source>
        <dbReference type="ARBA" id="ARBA00049243"/>
    </source>
</evidence>
<reference evidence="8 9" key="1">
    <citation type="journal article" date="2016" name="Syst. Appl. Microbiol.">
        <title>Pararhizobium polonicum sp. nov. isolated from tumors on stone fruit rootstocks.</title>
        <authorList>
            <person name="Pulawska J."/>
            <person name="Kuzmanovic N."/>
            <person name="Willems A."/>
            <person name="Pothier J.F."/>
        </authorList>
    </citation>
    <scope>NUCLEOTIDE SEQUENCE [LARGE SCALE GENOMIC DNA]</scope>
    <source>
        <strain evidence="8 9">F5.1</strain>
    </source>
</reference>
<evidence type="ECO:0000313" key="9">
    <source>
        <dbReference type="Proteomes" id="UP000093111"/>
    </source>
</evidence>
<dbReference type="Gene3D" id="1.20.1090.10">
    <property type="entry name" value="Dehydroquinate synthase-like - alpha domain"/>
    <property type="match status" value="1"/>
</dbReference>
<feature type="domain" description="Alcohol dehydrogenase iron-type/glycerol dehydrogenase GldA" evidence="6">
    <location>
        <begin position="13"/>
        <end position="175"/>
    </location>
</feature>
<dbReference type="STRING" id="1612624.ADU59_02460"/>
<proteinExistence type="inferred from homology"/>
<comment type="caution">
    <text evidence="8">The sequence shown here is derived from an EMBL/GenBank/DDBJ whole genome shotgun (WGS) entry which is preliminary data.</text>
</comment>
<dbReference type="InterPro" id="IPR018211">
    <property type="entry name" value="ADH_Fe_CS"/>
</dbReference>
<dbReference type="InterPro" id="IPR056798">
    <property type="entry name" value="ADH_Fe_C"/>
</dbReference>
<dbReference type="PANTHER" id="PTHR11496">
    <property type="entry name" value="ALCOHOL DEHYDROGENASE"/>
    <property type="match status" value="1"/>
</dbReference>
<name>A0A1C7P846_9HYPH</name>
<evidence type="ECO:0000256" key="4">
    <source>
        <dbReference type="ARBA" id="ARBA00023027"/>
    </source>
</evidence>
<organism evidence="8 9">
    <name type="scientific">Pararhizobium polonicum</name>
    <dbReference type="NCBI Taxonomy" id="1612624"/>
    <lineage>
        <taxon>Bacteria</taxon>
        <taxon>Pseudomonadati</taxon>
        <taxon>Pseudomonadota</taxon>
        <taxon>Alphaproteobacteria</taxon>
        <taxon>Hyphomicrobiales</taxon>
        <taxon>Rhizobiaceae</taxon>
        <taxon>Rhizobium/Agrobacterium group</taxon>
        <taxon>Pararhizobium</taxon>
    </lineage>
</organism>
<dbReference type="GO" id="GO:0004022">
    <property type="term" value="F:alcohol dehydrogenase (NAD+) activity"/>
    <property type="evidence" value="ECO:0007669"/>
    <property type="project" value="UniProtKB-EC"/>
</dbReference>
<dbReference type="OrthoDB" id="9815791at2"/>
<dbReference type="Gene3D" id="3.40.50.1970">
    <property type="match status" value="1"/>
</dbReference>
<evidence type="ECO:0000256" key="3">
    <source>
        <dbReference type="ARBA" id="ARBA00023002"/>
    </source>
</evidence>
<evidence type="ECO:0000256" key="2">
    <source>
        <dbReference type="ARBA" id="ARBA00007358"/>
    </source>
</evidence>
<dbReference type="EMBL" id="LGLV01000004">
    <property type="protein sequence ID" value="OBZ97186.1"/>
    <property type="molecule type" value="Genomic_DNA"/>
</dbReference>
<dbReference type="PANTHER" id="PTHR11496:SF102">
    <property type="entry name" value="ALCOHOL DEHYDROGENASE 4"/>
    <property type="match status" value="1"/>
</dbReference>
<comment type="cofactor">
    <cofactor evidence="1">
        <name>Fe cation</name>
        <dbReference type="ChEBI" id="CHEBI:24875"/>
    </cofactor>
</comment>
<evidence type="ECO:0000256" key="1">
    <source>
        <dbReference type="ARBA" id="ARBA00001962"/>
    </source>
</evidence>